<dbReference type="SUPFAM" id="SSF52075">
    <property type="entry name" value="Outer arm dynein light chain 1"/>
    <property type="match status" value="1"/>
</dbReference>
<organism evidence="1">
    <name type="scientific">viral metagenome</name>
    <dbReference type="NCBI Taxonomy" id="1070528"/>
    <lineage>
        <taxon>unclassified sequences</taxon>
        <taxon>metagenomes</taxon>
        <taxon>organismal metagenomes</taxon>
    </lineage>
</organism>
<dbReference type="Pfam" id="PF13855">
    <property type="entry name" value="LRR_8"/>
    <property type="match status" value="1"/>
</dbReference>
<dbReference type="InterPro" id="IPR001611">
    <property type="entry name" value="Leu-rich_rpt"/>
</dbReference>
<evidence type="ECO:0008006" key="2">
    <source>
        <dbReference type="Google" id="ProtNLM"/>
    </source>
</evidence>
<dbReference type="EMBL" id="MN739986">
    <property type="protein sequence ID" value="QHT81595.1"/>
    <property type="molecule type" value="Genomic_DNA"/>
</dbReference>
<protein>
    <recommendedName>
        <fullName evidence="2">Leucine-rich repeat domain-containing protein</fullName>
    </recommendedName>
</protein>
<evidence type="ECO:0000313" key="1">
    <source>
        <dbReference type="EMBL" id="QHT81595.1"/>
    </source>
</evidence>
<dbReference type="PROSITE" id="PS51450">
    <property type="entry name" value="LRR"/>
    <property type="match status" value="1"/>
</dbReference>
<sequence>MISINGKMVNKDITELNLSYKKLTQLPVEIWQLTQLRILYLSHNKLTQLSVD</sequence>
<dbReference type="InterPro" id="IPR032675">
    <property type="entry name" value="LRR_dom_sf"/>
</dbReference>
<proteinExistence type="predicted"/>
<reference evidence="1" key="1">
    <citation type="journal article" date="2020" name="Nature">
        <title>Giant virus diversity and host interactions through global metagenomics.</title>
        <authorList>
            <person name="Schulz F."/>
            <person name="Roux S."/>
            <person name="Paez-Espino D."/>
            <person name="Jungbluth S."/>
            <person name="Walsh D.A."/>
            <person name="Denef V.J."/>
            <person name="McMahon K.D."/>
            <person name="Konstantinidis K.T."/>
            <person name="Eloe-Fadrosh E.A."/>
            <person name="Kyrpides N.C."/>
            <person name="Woyke T."/>
        </authorList>
    </citation>
    <scope>NUCLEOTIDE SEQUENCE</scope>
    <source>
        <strain evidence="1">GVMAG-M-3300023184-13</strain>
    </source>
</reference>
<dbReference type="AlphaFoldDB" id="A0A6C0HNB1"/>
<name>A0A6C0HNB1_9ZZZZ</name>
<dbReference type="Gene3D" id="3.80.10.10">
    <property type="entry name" value="Ribonuclease Inhibitor"/>
    <property type="match status" value="1"/>
</dbReference>
<accession>A0A6C0HNB1</accession>